<dbReference type="GO" id="GO:0005769">
    <property type="term" value="C:early endosome"/>
    <property type="evidence" value="ECO:0007669"/>
    <property type="project" value="TreeGrafter"/>
</dbReference>
<feature type="domain" description="Transferrin-like" evidence="1">
    <location>
        <begin position="47"/>
        <end position="391"/>
    </location>
</feature>
<dbReference type="OrthoDB" id="8183540at2759"/>
<dbReference type="Pfam" id="PF00405">
    <property type="entry name" value="Transferrin"/>
    <property type="match status" value="2"/>
</dbReference>
<dbReference type="SUPFAM" id="SSF53850">
    <property type="entry name" value="Periplasmic binding protein-like II"/>
    <property type="match status" value="2"/>
</dbReference>
<dbReference type="PROSITE" id="PS51408">
    <property type="entry name" value="TRANSFERRIN_LIKE_4"/>
    <property type="match status" value="2"/>
</dbReference>
<feature type="domain" description="Transferrin-like" evidence="1">
    <location>
        <begin position="395"/>
        <end position="714"/>
    </location>
</feature>
<dbReference type="GO" id="GO:0005615">
    <property type="term" value="C:extracellular space"/>
    <property type="evidence" value="ECO:0007669"/>
    <property type="project" value="TreeGrafter"/>
</dbReference>
<dbReference type="PANTHER" id="PTHR11485:SF29">
    <property type="entry name" value="TRANSFERRIN 2"/>
    <property type="match status" value="1"/>
</dbReference>
<dbReference type="Proteomes" id="UP000192223">
    <property type="component" value="Unplaced"/>
</dbReference>
<dbReference type="STRING" id="224129.A0A1W4WVU4"/>
<dbReference type="GO" id="GO:0005886">
    <property type="term" value="C:plasma membrane"/>
    <property type="evidence" value="ECO:0007669"/>
    <property type="project" value="TreeGrafter"/>
</dbReference>
<reference evidence="3" key="1">
    <citation type="submission" date="2025-08" db="UniProtKB">
        <authorList>
            <consortium name="RefSeq"/>
        </authorList>
    </citation>
    <scope>IDENTIFICATION</scope>
    <source>
        <tissue evidence="3">Entire body</tissue>
    </source>
</reference>
<keyword evidence="2" id="KW-1185">Reference proteome</keyword>
<dbReference type="PANTHER" id="PTHR11485">
    <property type="entry name" value="TRANSFERRIN"/>
    <property type="match status" value="1"/>
</dbReference>
<dbReference type="PRINTS" id="PR00422">
    <property type="entry name" value="TRANSFERRIN"/>
</dbReference>
<dbReference type="InParanoid" id="A0A1W4WVU4"/>
<dbReference type="SMART" id="SM00094">
    <property type="entry name" value="TR_FER"/>
    <property type="match status" value="1"/>
</dbReference>
<proteinExistence type="predicted"/>
<dbReference type="KEGG" id="apln:108736358"/>
<dbReference type="InterPro" id="IPR001156">
    <property type="entry name" value="Transferrin-like_dom"/>
</dbReference>
<evidence type="ECO:0000313" key="3">
    <source>
        <dbReference type="RefSeq" id="XP_018324258.1"/>
    </source>
</evidence>
<dbReference type="GeneID" id="108736358"/>
<evidence type="ECO:0000259" key="1">
    <source>
        <dbReference type="PROSITE" id="PS51408"/>
    </source>
</evidence>
<evidence type="ECO:0000313" key="2">
    <source>
        <dbReference type="Proteomes" id="UP000192223"/>
    </source>
</evidence>
<dbReference type="Gene3D" id="3.40.190.10">
    <property type="entry name" value="Periplasmic binding protein-like II"/>
    <property type="match status" value="3"/>
</dbReference>
<gene>
    <name evidence="3" type="primary">LOC108736358</name>
</gene>
<accession>A0A1W4WVU4</accession>
<dbReference type="GO" id="GO:0006826">
    <property type="term" value="P:iron ion transport"/>
    <property type="evidence" value="ECO:0007669"/>
    <property type="project" value="TreeGrafter"/>
</dbReference>
<protein>
    <submittedName>
        <fullName evidence="3">Transferrin isoform X1</fullName>
    </submittedName>
</protein>
<dbReference type="AlphaFoldDB" id="A0A1W4WVU4"/>
<organism evidence="2 3">
    <name type="scientific">Agrilus planipennis</name>
    <name type="common">Emerald ash borer</name>
    <name type="synonym">Agrilus marcopoli</name>
    <dbReference type="NCBI Taxonomy" id="224129"/>
    <lineage>
        <taxon>Eukaryota</taxon>
        <taxon>Metazoa</taxon>
        <taxon>Ecdysozoa</taxon>
        <taxon>Arthropoda</taxon>
        <taxon>Hexapoda</taxon>
        <taxon>Insecta</taxon>
        <taxon>Pterygota</taxon>
        <taxon>Neoptera</taxon>
        <taxon>Endopterygota</taxon>
        <taxon>Coleoptera</taxon>
        <taxon>Polyphaga</taxon>
        <taxon>Elateriformia</taxon>
        <taxon>Buprestoidea</taxon>
        <taxon>Buprestidae</taxon>
        <taxon>Agrilinae</taxon>
        <taxon>Agrilus</taxon>
    </lineage>
</organism>
<dbReference type="RefSeq" id="XP_018324258.1">
    <property type="nucleotide sequence ID" value="XM_018468756.2"/>
</dbReference>
<name>A0A1W4WVU4_AGRPL</name>
<sequence length="743" mass="82241">MLLPVSSLDDSFDDRKVFKMKKWTFSIAMVILLYVGRRANAQLSNKFKVCAKFGTYNECQQLDRTNEIECKKNFHSVDCLINVNSGASSFGSVTAEEALLANPFLQNVVVLGEYRSEPYLDDSVFQTVVLVKSTYSGGFSGLSGARYCHPGFKYDLEVTDFLLKEFELQLFNSTSLNLCNAETTTSTLVEKHVKTLADFFGPSCRPGPLTEDVSFNQQLKESYPSLCELCSDNCAPFTDQLFMSSLICLTQKNGDVAVSSLNSVRNFFNISDNKDKAQNYRYLCKNGTVTTLDNPCVWSKQPWDLLIANNDIKDTLLPQVKVWLQSHSISEGGSYSAGSPLSPTSRESLISVLMPEDRKFKKIKFFDNPVNLTTYLSGLRNVSTATEAVQCGTTVNWCTVSNAEQEKCNWLAQAGANRGIQPIVNCVQATDKLSCISQIYNGVVDVVDIDTNFGYLARRNGLSALAFAETVTRNLTTVLIVVKSNTTDINIEGLKDKKGCFPEYAGIEWLAFANKIRPRSTCDLEVVVRDFVGDSCMPGAHSNDRRPVSNGYDSKLCGLCQVNPANQGSTATTCNTDSTNLFYGNEGALRCLQSTGEFAVISKNNYNVDPNEFRVLCANGSLALYTGFNVDQNCALTVVINSEVIVKNSNPKIKDLSIAIFEFERWFGQDSRKPFELFNQFNSTWDLLFKDSTPGLDSAQSQNQYVTNYKNQVSAVCSTSLSTKTAASLLTIFLAILSVRLNF</sequence>
<dbReference type="CDD" id="cd13529">
    <property type="entry name" value="PBP2_transferrin"/>
    <property type="match status" value="1"/>
</dbReference>
<dbReference type="GO" id="GO:0055037">
    <property type="term" value="C:recycling endosome"/>
    <property type="evidence" value="ECO:0007669"/>
    <property type="project" value="TreeGrafter"/>
</dbReference>